<reference evidence="1 2" key="2">
    <citation type="journal article" date="2022" name="Mol. Ecol. Resour.">
        <title>The genomes of chicory, endive, great burdock and yacon provide insights into Asteraceae paleo-polyploidization history and plant inulin production.</title>
        <authorList>
            <person name="Fan W."/>
            <person name="Wang S."/>
            <person name="Wang H."/>
            <person name="Wang A."/>
            <person name="Jiang F."/>
            <person name="Liu H."/>
            <person name="Zhao H."/>
            <person name="Xu D."/>
            <person name="Zhang Y."/>
        </authorList>
    </citation>
    <scope>NUCLEOTIDE SEQUENCE [LARGE SCALE GENOMIC DNA]</scope>
    <source>
        <strain evidence="2">cv. Punajuju</strain>
        <tissue evidence="1">Leaves</tissue>
    </source>
</reference>
<evidence type="ECO:0000313" key="1">
    <source>
        <dbReference type="EMBL" id="KAI3765984.1"/>
    </source>
</evidence>
<organism evidence="1 2">
    <name type="scientific">Cichorium intybus</name>
    <name type="common">Chicory</name>
    <dbReference type="NCBI Taxonomy" id="13427"/>
    <lineage>
        <taxon>Eukaryota</taxon>
        <taxon>Viridiplantae</taxon>
        <taxon>Streptophyta</taxon>
        <taxon>Embryophyta</taxon>
        <taxon>Tracheophyta</taxon>
        <taxon>Spermatophyta</taxon>
        <taxon>Magnoliopsida</taxon>
        <taxon>eudicotyledons</taxon>
        <taxon>Gunneridae</taxon>
        <taxon>Pentapetalae</taxon>
        <taxon>asterids</taxon>
        <taxon>campanulids</taxon>
        <taxon>Asterales</taxon>
        <taxon>Asteraceae</taxon>
        <taxon>Cichorioideae</taxon>
        <taxon>Cichorieae</taxon>
        <taxon>Cichoriinae</taxon>
        <taxon>Cichorium</taxon>
    </lineage>
</organism>
<keyword evidence="2" id="KW-1185">Reference proteome</keyword>
<reference evidence="2" key="1">
    <citation type="journal article" date="2022" name="Mol. Ecol. Resour.">
        <title>The genomes of chicory, endive, great burdock and yacon provide insights into Asteraceae palaeo-polyploidization history and plant inulin production.</title>
        <authorList>
            <person name="Fan W."/>
            <person name="Wang S."/>
            <person name="Wang H."/>
            <person name="Wang A."/>
            <person name="Jiang F."/>
            <person name="Liu H."/>
            <person name="Zhao H."/>
            <person name="Xu D."/>
            <person name="Zhang Y."/>
        </authorList>
    </citation>
    <scope>NUCLEOTIDE SEQUENCE [LARGE SCALE GENOMIC DNA]</scope>
    <source>
        <strain evidence="2">cv. Punajuju</strain>
    </source>
</reference>
<sequence length="130" mass="14376">MKNGDGHRGFTRLFRQKKVYKSRLATQKCVSEGGILPVINGLEKVIEINGKIREGSGHANTITSIRSQVSTLYSFHFSLDYNSHFTLLTPPPSGLRFGRFPQPSSLVSRQSESSLASSKIDTLSIPTLPR</sequence>
<protein>
    <submittedName>
        <fullName evidence="1">Uncharacterized protein</fullName>
    </submittedName>
</protein>
<proteinExistence type="predicted"/>
<evidence type="ECO:0000313" key="2">
    <source>
        <dbReference type="Proteomes" id="UP001055811"/>
    </source>
</evidence>
<gene>
    <name evidence="1" type="ORF">L2E82_16031</name>
</gene>
<dbReference type="EMBL" id="CM042011">
    <property type="protein sequence ID" value="KAI3765984.1"/>
    <property type="molecule type" value="Genomic_DNA"/>
</dbReference>
<comment type="caution">
    <text evidence="1">The sequence shown here is derived from an EMBL/GenBank/DDBJ whole genome shotgun (WGS) entry which is preliminary data.</text>
</comment>
<accession>A0ACB9F3Y0</accession>
<dbReference type="Proteomes" id="UP001055811">
    <property type="component" value="Linkage Group LG03"/>
</dbReference>
<name>A0ACB9F3Y0_CICIN</name>